<name>A0A1X2EM24_9MYCO</name>
<evidence type="ECO:0008006" key="3">
    <source>
        <dbReference type="Google" id="ProtNLM"/>
    </source>
</evidence>
<dbReference type="STRING" id="1798.AWC30_07120"/>
<dbReference type="CDD" id="cd07821">
    <property type="entry name" value="PYR_PYL_RCAR_like"/>
    <property type="match status" value="1"/>
</dbReference>
<reference evidence="1 2" key="1">
    <citation type="submission" date="2016-01" db="EMBL/GenBank/DDBJ databases">
        <title>The new phylogeny of the genus Mycobacterium.</title>
        <authorList>
            <person name="Tarcisio F."/>
            <person name="Conor M."/>
            <person name="Antonella G."/>
            <person name="Elisabetta G."/>
            <person name="Giulia F.S."/>
            <person name="Sara T."/>
            <person name="Anna F."/>
            <person name="Clotilde B."/>
            <person name="Roberto B."/>
            <person name="Veronica D.S."/>
            <person name="Fabio R."/>
            <person name="Monica P."/>
            <person name="Olivier J."/>
            <person name="Enrico T."/>
            <person name="Nicola S."/>
        </authorList>
    </citation>
    <scope>NUCLEOTIDE SEQUENCE [LARGE SCALE GENOMIC DNA]</scope>
    <source>
        <strain evidence="1 2">DSM 44153</strain>
    </source>
</reference>
<gene>
    <name evidence="1" type="ORF">AWC30_07120</name>
</gene>
<dbReference type="EMBL" id="LQPZ01000016">
    <property type="protein sequence ID" value="ORX06166.1"/>
    <property type="molecule type" value="Genomic_DNA"/>
</dbReference>
<dbReference type="Gene3D" id="3.30.530.20">
    <property type="match status" value="1"/>
</dbReference>
<keyword evidence="2" id="KW-1185">Reference proteome</keyword>
<sequence>MVTLVTQQPVAAPAAVAWTLLTDPDRMNTWSTARIELIDPGDRGRPDGVGALRRVLLPRGAARLTEVVHAAEPPHRFGYTVIGGVAALREHTGTITITPAGDAACTIRWEVLLRFAVPGLAAVSKRLIGGELRRSLRRLAELAPDATAAALPAPRHLEQRDLPALHEQVAAVLAEQRAIADRLAGAADPKQWFARVYQYVTEEQLAHLRAGRADNPEWVLRLIPRFHQLYLANLTAFERGEPTEKPWAKAWGLAERAGASGSAEDMMKALLLGVAAHIESDLPRALHATYVEDFAGRSATDPIDYVYFRADYLRMATVFRIASDRLMAELPRRYAPTWLRATRAVLPPELRDQLMRRYYDIPRRRLAAFEQGRVGALGAADG</sequence>
<organism evidence="1 2">
    <name type="scientific">Mycolicibacillus trivialis</name>
    <dbReference type="NCBI Taxonomy" id="1798"/>
    <lineage>
        <taxon>Bacteria</taxon>
        <taxon>Bacillati</taxon>
        <taxon>Actinomycetota</taxon>
        <taxon>Actinomycetes</taxon>
        <taxon>Mycobacteriales</taxon>
        <taxon>Mycobacteriaceae</taxon>
        <taxon>Mycolicibacillus</taxon>
    </lineage>
</organism>
<accession>A0A1X2EM24</accession>
<dbReference type="InterPro" id="IPR046037">
    <property type="entry name" value="DUF5995"/>
</dbReference>
<comment type="caution">
    <text evidence="1">The sequence shown here is derived from an EMBL/GenBank/DDBJ whole genome shotgun (WGS) entry which is preliminary data.</text>
</comment>
<dbReference type="RefSeq" id="WP_085109440.1">
    <property type="nucleotide sequence ID" value="NZ_JACKSN010000203.1"/>
</dbReference>
<dbReference type="SUPFAM" id="SSF55961">
    <property type="entry name" value="Bet v1-like"/>
    <property type="match status" value="1"/>
</dbReference>
<dbReference type="Proteomes" id="UP000193090">
    <property type="component" value="Unassembled WGS sequence"/>
</dbReference>
<dbReference type="AlphaFoldDB" id="A0A1X2EM24"/>
<evidence type="ECO:0000313" key="1">
    <source>
        <dbReference type="EMBL" id="ORX06166.1"/>
    </source>
</evidence>
<dbReference type="Pfam" id="PF19458">
    <property type="entry name" value="DUF5995"/>
    <property type="match status" value="1"/>
</dbReference>
<dbReference type="Pfam" id="PF10604">
    <property type="entry name" value="Polyketide_cyc2"/>
    <property type="match status" value="1"/>
</dbReference>
<proteinExistence type="predicted"/>
<evidence type="ECO:0000313" key="2">
    <source>
        <dbReference type="Proteomes" id="UP000193090"/>
    </source>
</evidence>
<protein>
    <recommendedName>
        <fullName evidence="3">Polyketide cyclase</fullName>
    </recommendedName>
</protein>
<dbReference type="InterPro" id="IPR019587">
    <property type="entry name" value="Polyketide_cyclase/dehydratase"/>
</dbReference>
<dbReference type="InterPro" id="IPR023393">
    <property type="entry name" value="START-like_dom_sf"/>
</dbReference>
<dbReference type="OrthoDB" id="4545830at2"/>